<dbReference type="EMBL" id="JACEEZ010018140">
    <property type="protein sequence ID" value="KAG0717142.1"/>
    <property type="molecule type" value="Genomic_DNA"/>
</dbReference>
<keyword evidence="1" id="KW-0677">Repeat</keyword>
<accession>A0A8J4XZB2</accession>
<evidence type="ECO:0000259" key="4">
    <source>
        <dbReference type="PROSITE" id="PS50835"/>
    </source>
</evidence>
<dbReference type="InterPro" id="IPR036179">
    <property type="entry name" value="Ig-like_dom_sf"/>
</dbReference>
<dbReference type="InterPro" id="IPR036116">
    <property type="entry name" value="FN3_sf"/>
</dbReference>
<feature type="domain" description="Fibronectin type-III" evidence="5">
    <location>
        <begin position="184"/>
        <end position="281"/>
    </location>
</feature>
<dbReference type="InterPro" id="IPR013783">
    <property type="entry name" value="Ig-like_fold"/>
</dbReference>
<gene>
    <name evidence="6" type="primary">unc-22_4</name>
    <name evidence="6" type="ORF">GWK47_055059</name>
</gene>
<dbReference type="InterPro" id="IPR003961">
    <property type="entry name" value="FN3_dom"/>
</dbReference>
<dbReference type="InterPro" id="IPR013098">
    <property type="entry name" value="Ig_I-set"/>
</dbReference>
<evidence type="ECO:0000259" key="5">
    <source>
        <dbReference type="PROSITE" id="PS50853"/>
    </source>
</evidence>
<feature type="domain" description="Fibronectin type-III" evidence="5">
    <location>
        <begin position="287"/>
        <end position="326"/>
    </location>
</feature>
<dbReference type="PANTHER" id="PTHR14340">
    <property type="entry name" value="MICROFIBRIL-ASSOCIATED GLYCOPROTEIN 3"/>
    <property type="match status" value="1"/>
</dbReference>
<keyword evidence="2" id="KW-0393">Immunoglobulin domain</keyword>
<evidence type="ECO:0000256" key="1">
    <source>
        <dbReference type="ARBA" id="ARBA00022737"/>
    </source>
</evidence>
<dbReference type="FunFam" id="2.60.40.10:FF:000056">
    <property type="entry name" value="twitchin isoform X4"/>
    <property type="match status" value="2"/>
</dbReference>
<reference evidence="6" key="1">
    <citation type="submission" date="2020-07" db="EMBL/GenBank/DDBJ databases">
        <title>The High-quality genome of the commercially important snow crab, Chionoecetes opilio.</title>
        <authorList>
            <person name="Jeong J.-H."/>
            <person name="Ryu S."/>
        </authorList>
    </citation>
    <scope>NUCLEOTIDE SEQUENCE</scope>
    <source>
        <strain evidence="6">MADBK_172401_WGS</strain>
        <tissue evidence="6">Digestive gland</tissue>
    </source>
</reference>
<dbReference type="InterPro" id="IPR003599">
    <property type="entry name" value="Ig_sub"/>
</dbReference>
<dbReference type="SMART" id="SM00409">
    <property type="entry name" value="IG"/>
    <property type="match status" value="1"/>
</dbReference>
<evidence type="ECO:0000313" key="7">
    <source>
        <dbReference type="Proteomes" id="UP000770661"/>
    </source>
</evidence>
<protein>
    <submittedName>
        <fullName evidence="6">Twitchin</fullName>
    </submittedName>
</protein>
<dbReference type="OrthoDB" id="6369542at2759"/>
<feature type="region of interest" description="Disordered" evidence="3">
    <location>
        <begin position="67"/>
        <end position="86"/>
    </location>
</feature>
<dbReference type="InterPro" id="IPR007110">
    <property type="entry name" value="Ig-like_dom"/>
</dbReference>
<dbReference type="CDD" id="cd00063">
    <property type="entry name" value="FN3"/>
    <property type="match status" value="3"/>
</dbReference>
<keyword evidence="7" id="KW-1185">Reference proteome</keyword>
<dbReference type="AlphaFoldDB" id="A0A8J4XZB2"/>
<dbReference type="SMART" id="SM00060">
    <property type="entry name" value="FN3"/>
    <property type="match status" value="2"/>
</dbReference>
<dbReference type="Proteomes" id="UP000770661">
    <property type="component" value="Unassembled WGS sequence"/>
</dbReference>
<evidence type="ECO:0000256" key="2">
    <source>
        <dbReference type="ARBA" id="ARBA00023319"/>
    </source>
</evidence>
<evidence type="ECO:0000313" key="6">
    <source>
        <dbReference type="EMBL" id="KAG0717142.1"/>
    </source>
</evidence>
<dbReference type="PROSITE" id="PS50853">
    <property type="entry name" value="FN3"/>
    <property type="match status" value="3"/>
</dbReference>
<dbReference type="PRINTS" id="PR00014">
    <property type="entry name" value="FNTYPEIII"/>
</dbReference>
<dbReference type="Gene3D" id="2.60.40.10">
    <property type="entry name" value="Immunoglobulins"/>
    <property type="match status" value="4"/>
</dbReference>
<name>A0A8J4XZB2_CHIOP</name>
<proteinExistence type="predicted"/>
<dbReference type="PROSITE" id="PS50835">
    <property type="entry name" value="IG_LIKE"/>
    <property type="match status" value="1"/>
</dbReference>
<dbReference type="SUPFAM" id="SSF49265">
    <property type="entry name" value="Fibronectin type III"/>
    <property type="match status" value="2"/>
</dbReference>
<dbReference type="GO" id="GO:0030017">
    <property type="term" value="C:sarcomere"/>
    <property type="evidence" value="ECO:0007669"/>
    <property type="project" value="UniProtKB-ARBA"/>
</dbReference>
<dbReference type="PANTHER" id="PTHR14340:SF9">
    <property type="entry name" value="FIBRONECTIN TYPE-III DOMAIN-CONTAINING PROTEIN"/>
    <property type="match status" value="1"/>
</dbReference>
<dbReference type="Pfam" id="PF00041">
    <property type="entry name" value="fn3"/>
    <property type="match status" value="2"/>
</dbReference>
<evidence type="ECO:0000256" key="3">
    <source>
        <dbReference type="SAM" id="MobiDB-lite"/>
    </source>
</evidence>
<dbReference type="GO" id="GO:0009653">
    <property type="term" value="P:anatomical structure morphogenesis"/>
    <property type="evidence" value="ECO:0007669"/>
    <property type="project" value="UniProtKB-ARBA"/>
</dbReference>
<comment type="caution">
    <text evidence="6">The sequence shown here is derived from an EMBL/GenBank/DDBJ whole genome shotgun (WGS) entry which is preliminary data.</text>
</comment>
<organism evidence="6 7">
    <name type="scientific">Chionoecetes opilio</name>
    <name type="common">Atlantic snow crab</name>
    <name type="synonym">Cancer opilio</name>
    <dbReference type="NCBI Taxonomy" id="41210"/>
    <lineage>
        <taxon>Eukaryota</taxon>
        <taxon>Metazoa</taxon>
        <taxon>Ecdysozoa</taxon>
        <taxon>Arthropoda</taxon>
        <taxon>Crustacea</taxon>
        <taxon>Multicrustacea</taxon>
        <taxon>Malacostraca</taxon>
        <taxon>Eumalacostraca</taxon>
        <taxon>Eucarida</taxon>
        <taxon>Decapoda</taxon>
        <taxon>Pleocyemata</taxon>
        <taxon>Brachyura</taxon>
        <taxon>Eubrachyura</taxon>
        <taxon>Majoidea</taxon>
        <taxon>Majidae</taxon>
        <taxon>Chionoecetes</taxon>
    </lineage>
</organism>
<dbReference type="GO" id="GO:0030154">
    <property type="term" value="P:cell differentiation"/>
    <property type="evidence" value="ECO:0007669"/>
    <property type="project" value="UniProtKB-ARBA"/>
</dbReference>
<dbReference type="FunFam" id="2.60.40.10:FF:000567">
    <property type="entry name" value="Uncharacterized protein, isoform G"/>
    <property type="match status" value="1"/>
</dbReference>
<feature type="domain" description="Fibronectin type-III" evidence="5">
    <location>
        <begin position="1"/>
        <end position="83"/>
    </location>
</feature>
<feature type="domain" description="Ig-like" evidence="4">
    <location>
        <begin position="87"/>
        <end position="176"/>
    </location>
</feature>
<sequence>MVKLRWEPPEKDGGRPISHYHIEMKDKHSLDWVEVAQTPDTNCEGQVTGLKEGTIYSFRVRAANKAGVGDASEPTDNHKCKHKNQKPRIDRTDFKSVTIKVGRSHKWVVDFVGEPDPDVEWIFKNSVVSSSDRINIENTDHHTEFSVTNAKRKDAGLYTLKIENRNGMDSETVELVVLGKPAKCQGPLDVSDVHDTGCTLQWEEPKDDGGLPIKAYEVEKMDLATGKWVRCGKCPGSVVPPFFKVEGLEPGHQYKFRVTAVNDEGDSEPLEADQAILAKNPFDVASAPGRPEITDYDNKSVDLKWVVPEKDGGAPIQKYIVQKKDR</sequence>
<dbReference type="Pfam" id="PF07679">
    <property type="entry name" value="I-set"/>
    <property type="match status" value="1"/>
</dbReference>
<dbReference type="SUPFAM" id="SSF48726">
    <property type="entry name" value="Immunoglobulin"/>
    <property type="match status" value="1"/>
</dbReference>